<comment type="caution">
    <text evidence="8">The sequence shown here is derived from an EMBL/GenBank/DDBJ whole genome shotgun (WGS) entry which is preliminary data.</text>
</comment>
<comment type="subcellular location">
    <subcellularLocation>
        <location evidence="1">Golgi apparatus membrane</location>
        <topology evidence="1">Single-pass type II membrane protein</topology>
    </subcellularLocation>
</comment>
<dbReference type="Proteomes" id="UP000613255">
    <property type="component" value="Unassembled WGS sequence"/>
</dbReference>
<protein>
    <submittedName>
        <fullName evidence="8">Sulfotransferase family 2 domain-containing protein</fullName>
    </submittedName>
</protein>
<keyword evidence="2" id="KW-0808">Transferase</keyword>
<dbReference type="EMBL" id="JAEIJD010000008">
    <property type="protein sequence ID" value="MBI6630376.1"/>
    <property type="molecule type" value="Genomic_DNA"/>
</dbReference>
<dbReference type="Gene3D" id="3.40.50.300">
    <property type="entry name" value="P-loop containing nucleotide triphosphate hydrolases"/>
    <property type="match status" value="1"/>
</dbReference>
<proteinExistence type="predicted"/>
<reference evidence="8" key="1">
    <citation type="submission" date="2020-12" db="EMBL/GenBank/DDBJ databases">
        <title>Pontibaca salina gen. nov., sp. nov., isolated from marine sediment.</title>
        <authorList>
            <person name="Bo J."/>
            <person name="Wang S."/>
            <person name="Song X."/>
            <person name="Du Z."/>
        </authorList>
    </citation>
    <scope>NUCLEOTIDE SEQUENCE</scope>
    <source>
        <strain evidence="8">S1109L</strain>
    </source>
</reference>
<evidence type="ECO:0000256" key="5">
    <source>
        <dbReference type="ARBA" id="ARBA00023034"/>
    </source>
</evidence>
<dbReference type="AlphaFoldDB" id="A0A934HNR0"/>
<keyword evidence="3" id="KW-0812">Transmembrane</keyword>
<evidence type="ECO:0000256" key="1">
    <source>
        <dbReference type="ARBA" id="ARBA00004323"/>
    </source>
</evidence>
<evidence type="ECO:0000313" key="9">
    <source>
        <dbReference type="Proteomes" id="UP000613255"/>
    </source>
</evidence>
<dbReference type="InterPro" id="IPR005331">
    <property type="entry name" value="Sulfotransferase"/>
</dbReference>
<dbReference type="GO" id="GO:0016020">
    <property type="term" value="C:membrane"/>
    <property type="evidence" value="ECO:0007669"/>
    <property type="project" value="InterPro"/>
</dbReference>
<accession>A0A934HNR0</accession>
<gene>
    <name evidence="8" type="ORF">JAO82_10865</name>
</gene>
<dbReference type="PANTHER" id="PTHR12137">
    <property type="entry name" value="CARBOHYDRATE SULFOTRANSFERASE"/>
    <property type="match status" value="1"/>
</dbReference>
<dbReference type="RefSeq" id="WP_198686398.1">
    <property type="nucleotide sequence ID" value="NZ_JAEIJD010000008.1"/>
</dbReference>
<dbReference type="Pfam" id="PF03567">
    <property type="entry name" value="Sulfotransfer_2"/>
    <property type="match status" value="1"/>
</dbReference>
<keyword evidence="4" id="KW-1133">Transmembrane helix</keyword>
<organism evidence="8 9">
    <name type="scientific">Pontibaca salina</name>
    <dbReference type="NCBI Taxonomy" id="2795731"/>
    <lineage>
        <taxon>Bacteria</taxon>
        <taxon>Pseudomonadati</taxon>
        <taxon>Pseudomonadota</taxon>
        <taxon>Alphaproteobacteria</taxon>
        <taxon>Rhodobacterales</taxon>
        <taxon>Roseobacteraceae</taxon>
        <taxon>Pontibaca</taxon>
    </lineage>
</organism>
<keyword evidence="5" id="KW-0333">Golgi apparatus</keyword>
<dbReference type="InterPro" id="IPR027417">
    <property type="entry name" value="P-loop_NTPase"/>
</dbReference>
<dbReference type="PANTHER" id="PTHR12137:SF54">
    <property type="entry name" value="CARBOHYDRATE SULFOTRANSFERASE"/>
    <property type="match status" value="1"/>
</dbReference>
<dbReference type="InterPro" id="IPR018011">
    <property type="entry name" value="Carb_sulfotrans_8-10"/>
</dbReference>
<evidence type="ECO:0000256" key="3">
    <source>
        <dbReference type="ARBA" id="ARBA00022692"/>
    </source>
</evidence>
<name>A0A934HNR0_9RHOB</name>
<keyword evidence="9" id="KW-1185">Reference proteome</keyword>
<evidence type="ECO:0000256" key="6">
    <source>
        <dbReference type="ARBA" id="ARBA00023136"/>
    </source>
</evidence>
<keyword evidence="7" id="KW-0325">Glycoprotein</keyword>
<keyword evidence="6" id="KW-0472">Membrane</keyword>
<dbReference type="GO" id="GO:0008146">
    <property type="term" value="F:sulfotransferase activity"/>
    <property type="evidence" value="ECO:0007669"/>
    <property type="project" value="InterPro"/>
</dbReference>
<evidence type="ECO:0000313" key="8">
    <source>
        <dbReference type="EMBL" id="MBI6630376.1"/>
    </source>
</evidence>
<sequence length="277" mass="32216">MTISADNNIHPMTNCGVTLEVDVREKWYYGALAPFSTHYRQKLKLARTPLADRIVLDHLLSTEHPKIIFAKNSKAACTSIAHAIFRLASGYQYNGRIHKESDVLTQGREHWEKNMSRLSSPLYKSVTFVRHPVDRLESAFRDFVVERRNPNHVYHMAQFRKFGYNENRSITDNLNIFLDYVEASHEISRLRTDRHWRLQVDNVGWGRFQYDYVGRVETLAKDLQSFLIMAGVEAEAAARVASIRMNTSRSTERIASNSMIYRIQKLYAEDFEAFGYD</sequence>
<dbReference type="GO" id="GO:0016051">
    <property type="term" value="P:carbohydrate biosynthetic process"/>
    <property type="evidence" value="ECO:0007669"/>
    <property type="project" value="InterPro"/>
</dbReference>
<evidence type="ECO:0000256" key="4">
    <source>
        <dbReference type="ARBA" id="ARBA00022989"/>
    </source>
</evidence>
<evidence type="ECO:0000256" key="7">
    <source>
        <dbReference type="ARBA" id="ARBA00023180"/>
    </source>
</evidence>
<evidence type="ECO:0000256" key="2">
    <source>
        <dbReference type="ARBA" id="ARBA00022679"/>
    </source>
</evidence>